<feature type="region of interest" description="Disordered" evidence="1">
    <location>
        <begin position="24"/>
        <end position="190"/>
    </location>
</feature>
<accession>A0A2U8FI68</accession>
<sequence>MKKVINTTLPVLCLSTLVVACSGGGNNQSSTPPKEQAKVIATSPVDKKEEEKSQSTPSRKPQEQSPVMPENKSQEQPQVVPENKPQEQPQVVPENKPQEQPQVVPENKPQEQPQVVPENKPQEQPQVVPENKSQEQPQVVPENKPQEQPQVVPDNKSQEQPQLVPESKPQEQPQVMPDGSETPTQPLKTTWSYGGTDHNIVFDTQKGTVTVYDIKGKEDSFANEPDLQKVEKTLALVDSAKPNVERSEGKNYEFYRVNDEIYYGYYSNSVTNRSADYASTLFYAIKDKDSIVNDVDKLAKLSARYQKENGFLYNIKSLGGKASNIKKFGDVDITFVDGKLTQGSITEQTGEDKQVTFDIKPSPNGNIQDIVITTTDKTLISSSDAQLVKGDKGNMKLEFVAPDKNEIPKYIVGESHDANHWQGVLVGERTDK</sequence>
<reference evidence="4" key="1">
    <citation type="submission" date="2018-05" db="EMBL/GenBank/DDBJ databases">
        <title>Complete genome sequence of Actinobacillus porcitonsillarum reference strain 9953L55 (CCUG 46996).</title>
        <authorList>
            <person name="Dona V."/>
            <person name="Perreten V."/>
        </authorList>
    </citation>
    <scope>NUCLEOTIDE SEQUENCE [LARGE SCALE GENOMIC DNA]</scope>
    <source>
        <strain evidence="4">9953L55</strain>
    </source>
</reference>
<protein>
    <submittedName>
        <fullName evidence="3">Uncharacterized protein</fullName>
    </submittedName>
</protein>
<dbReference type="KEGG" id="apor:DDU33_03905"/>
<organism evidence="3 4">
    <name type="scientific">Actinobacillus porcitonsillarum</name>
    <dbReference type="NCBI Taxonomy" id="189834"/>
    <lineage>
        <taxon>Bacteria</taxon>
        <taxon>Pseudomonadati</taxon>
        <taxon>Pseudomonadota</taxon>
        <taxon>Gammaproteobacteria</taxon>
        <taxon>Pasteurellales</taxon>
        <taxon>Pasteurellaceae</taxon>
        <taxon>Actinobacillus</taxon>
    </lineage>
</organism>
<evidence type="ECO:0000256" key="1">
    <source>
        <dbReference type="SAM" id="MobiDB-lite"/>
    </source>
</evidence>
<feature type="compositionally biased region" description="Polar residues" evidence="1">
    <location>
        <begin position="181"/>
        <end position="190"/>
    </location>
</feature>
<dbReference type="EMBL" id="CP029206">
    <property type="protein sequence ID" value="AWI50689.1"/>
    <property type="molecule type" value="Genomic_DNA"/>
</dbReference>
<dbReference type="RefSeq" id="WP_108923281.1">
    <property type="nucleotide sequence ID" value="NZ_CP029206.1"/>
</dbReference>
<keyword evidence="2" id="KW-0732">Signal</keyword>
<gene>
    <name evidence="3" type="ORF">DDU33_03905</name>
</gene>
<proteinExistence type="predicted"/>
<feature type="compositionally biased region" description="Polar residues" evidence="1">
    <location>
        <begin position="54"/>
        <end position="65"/>
    </location>
</feature>
<feature type="chain" id="PRO_5016032425" evidence="2">
    <location>
        <begin position="21"/>
        <end position="432"/>
    </location>
</feature>
<feature type="signal peptide" evidence="2">
    <location>
        <begin position="1"/>
        <end position="20"/>
    </location>
</feature>
<dbReference type="PROSITE" id="PS51257">
    <property type="entry name" value="PROKAR_LIPOPROTEIN"/>
    <property type="match status" value="1"/>
</dbReference>
<name>A0A2U8FI68_9PAST</name>
<evidence type="ECO:0000313" key="4">
    <source>
        <dbReference type="Proteomes" id="UP000244920"/>
    </source>
</evidence>
<evidence type="ECO:0000256" key="2">
    <source>
        <dbReference type="SAM" id="SignalP"/>
    </source>
</evidence>
<keyword evidence="4" id="KW-1185">Reference proteome</keyword>
<dbReference type="Proteomes" id="UP000244920">
    <property type="component" value="Chromosome"/>
</dbReference>
<evidence type="ECO:0000313" key="3">
    <source>
        <dbReference type="EMBL" id="AWI50689.1"/>
    </source>
</evidence>
<dbReference type="AlphaFoldDB" id="A0A2U8FI68"/>